<name>A0ABD3N337_9STRA</name>
<dbReference type="SUPFAM" id="SSF55811">
    <property type="entry name" value="Nudix"/>
    <property type="match status" value="1"/>
</dbReference>
<dbReference type="EMBL" id="JALLPJ020001312">
    <property type="protein sequence ID" value="KAL3770397.1"/>
    <property type="molecule type" value="Genomic_DNA"/>
</dbReference>
<evidence type="ECO:0000313" key="4">
    <source>
        <dbReference type="EMBL" id="KAL3770397.1"/>
    </source>
</evidence>
<dbReference type="Gene3D" id="3.40.50.1820">
    <property type="entry name" value="alpha/beta hydrolase"/>
    <property type="match status" value="1"/>
</dbReference>
<dbReference type="GO" id="GO:0016787">
    <property type="term" value="F:hydrolase activity"/>
    <property type="evidence" value="ECO:0007669"/>
    <property type="project" value="UniProtKB-KW"/>
</dbReference>
<dbReference type="AlphaFoldDB" id="A0ABD3N337"/>
<feature type="domain" description="Nudix hydrolase" evidence="3">
    <location>
        <begin position="2"/>
        <end position="146"/>
    </location>
</feature>
<dbReference type="InterPro" id="IPR029058">
    <property type="entry name" value="AB_hydrolase_fold"/>
</dbReference>
<dbReference type="PANTHER" id="PTHR43037:SF5">
    <property type="entry name" value="FERULOYL ESTERASE"/>
    <property type="match status" value="1"/>
</dbReference>
<evidence type="ECO:0000256" key="2">
    <source>
        <dbReference type="ARBA" id="ARBA00022801"/>
    </source>
</evidence>
<protein>
    <recommendedName>
        <fullName evidence="3">Nudix hydrolase domain-containing protein</fullName>
    </recommendedName>
</protein>
<dbReference type="Proteomes" id="UP001530400">
    <property type="component" value="Unassembled WGS sequence"/>
</dbReference>
<dbReference type="Pfam" id="PF00293">
    <property type="entry name" value="NUDIX"/>
    <property type="match status" value="1"/>
</dbReference>
<proteinExistence type="predicted"/>
<sequence length="591" mass="65219">MDSDRAFLFLVHRNHGLLLLYTTRKKSKGPHYQVPGGHVEQDDIDTAANLEQDDQIYAYKICAARELYEETGIDLRRSLDRLHPVQLKSSKEDVTCEYKKRIFLGAEIFDKDLSLQDNRDVLTSSLTQALDKTPPHAMLQLSKEHQGFMFERNLSKAAESLTLHSGGKVSKALSMAVENGEMTRLMGEAVAESESIEGEQAPTPIECNKVIKREIEISSCKETHPNDCHRTYNIYFPQILCEAGDELDQVGTLPLVFAIHCYGCNSQVMLESFTPHANSHNAIIVAPDGLQSSFNGFDCCGYSLSSKIDDVGFFSQIQTTLEEEYSFVKSSFSYGVGWSNGGYMVMYAAKLFKAISPISGYIVDYPDMKEGTGVFFHHSFDDPFVQATGCCNDPDLPSCCCGIFADRCVSVQDVIKDIAQRKNGCDYEVGSVQLVQSYADTKAGITCTTATSESCLANNTICLYDHSGHFNSGSFATSFPMSEQVMDFFATDACNWNKGQWDNQNKECVCPKQGFGGKFCFDSTMKAELPDTAAHEKELPSKAANHVVTGGLLAVTVASCCLVKHKLSAGKRKAKVEHEADEKIELVASET</sequence>
<dbReference type="CDD" id="cd02883">
    <property type="entry name" value="NUDIX_Hydrolase"/>
    <property type="match status" value="1"/>
</dbReference>
<dbReference type="PROSITE" id="PS51462">
    <property type="entry name" value="NUDIX"/>
    <property type="match status" value="1"/>
</dbReference>
<evidence type="ECO:0000313" key="5">
    <source>
        <dbReference type="Proteomes" id="UP001530400"/>
    </source>
</evidence>
<accession>A0ABD3N337</accession>
<reference evidence="4 5" key="1">
    <citation type="submission" date="2024-10" db="EMBL/GenBank/DDBJ databases">
        <title>Updated reference genomes for cyclostephanoid diatoms.</title>
        <authorList>
            <person name="Roberts W.R."/>
            <person name="Alverson A.J."/>
        </authorList>
    </citation>
    <scope>NUCLEOTIDE SEQUENCE [LARGE SCALE GENOMIC DNA]</scope>
    <source>
        <strain evidence="4 5">AJA010-31</strain>
    </source>
</reference>
<organism evidence="4 5">
    <name type="scientific">Cyclotella atomus</name>
    <dbReference type="NCBI Taxonomy" id="382360"/>
    <lineage>
        <taxon>Eukaryota</taxon>
        <taxon>Sar</taxon>
        <taxon>Stramenopiles</taxon>
        <taxon>Ochrophyta</taxon>
        <taxon>Bacillariophyta</taxon>
        <taxon>Coscinodiscophyceae</taxon>
        <taxon>Thalassiosirophycidae</taxon>
        <taxon>Stephanodiscales</taxon>
        <taxon>Stephanodiscaceae</taxon>
        <taxon>Cyclotella</taxon>
    </lineage>
</organism>
<keyword evidence="1" id="KW-0732">Signal</keyword>
<evidence type="ECO:0000256" key="1">
    <source>
        <dbReference type="ARBA" id="ARBA00022729"/>
    </source>
</evidence>
<dbReference type="InterPro" id="IPR015797">
    <property type="entry name" value="NUDIX_hydrolase-like_dom_sf"/>
</dbReference>
<gene>
    <name evidence="4" type="ORF">ACHAWO_006386</name>
</gene>
<dbReference type="SUPFAM" id="SSF53474">
    <property type="entry name" value="alpha/beta-Hydrolases"/>
    <property type="match status" value="1"/>
</dbReference>
<dbReference type="InterPro" id="IPR000086">
    <property type="entry name" value="NUDIX_hydrolase_dom"/>
</dbReference>
<keyword evidence="2" id="KW-0378">Hydrolase</keyword>
<keyword evidence="5" id="KW-1185">Reference proteome</keyword>
<dbReference type="Gene3D" id="3.90.79.10">
    <property type="entry name" value="Nucleoside Triphosphate Pyrophosphohydrolase"/>
    <property type="match status" value="1"/>
</dbReference>
<dbReference type="PANTHER" id="PTHR43037">
    <property type="entry name" value="UNNAMED PRODUCT-RELATED"/>
    <property type="match status" value="1"/>
</dbReference>
<dbReference type="InterPro" id="IPR050955">
    <property type="entry name" value="Plant_Biomass_Hydrol_Est"/>
</dbReference>
<comment type="caution">
    <text evidence="4">The sequence shown here is derived from an EMBL/GenBank/DDBJ whole genome shotgun (WGS) entry which is preliminary data.</text>
</comment>
<evidence type="ECO:0000259" key="3">
    <source>
        <dbReference type="PROSITE" id="PS51462"/>
    </source>
</evidence>